<feature type="region of interest" description="Disordered" evidence="1">
    <location>
        <begin position="75"/>
        <end position="258"/>
    </location>
</feature>
<feature type="compositionally biased region" description="Acidic residues" evidence="1">
    <location>
        <begin position="40"/>
        <end position="52"/>
    </location>
</feature>
<proteinExistence type="predicted"/>
<feature type="compositionally biased region" description="Basic and acidic residues" evidence="1">
    <location>
        <begin position="402"/>
        <end position="417"/>
    </location>
</feature>
<accession>A0AA38PMV8</accession>
<evidence type="ECO:0000313" key="3">
    <source>
        <dbReference type="Proteomes" id="UP001163850"/>
    </source>
</evidence>
<dbReference type="AlphaFoldDB" id="A0AA38PMV8"/>
<protein>
    <submittedName>
        <fullName evidence="2">Uncharacterized protein</fullName>
    </submittedName>
</protein>
<sequence length="417" mass="47653">MSSNNTETAQQRRERLLAAQTERQRLRDEEIARQEAEFAAEMERVEEEAAREEEERRIAEEHRLAEEKRIADEKRIAEEKRAEAQRVAEEKRVATERKKQEEIAAMRRREDAKRQEEKRLAEEAAAEAEDKQERDNAYAKLIGESKREKEKAANELAKRTKNHPTAKQHQVNVVITPRPSGSKNKSFKSKSVISDDSEDAGVEIGVKERGVKRKRTIKMIAKNATTPDSDGGFEPDSNREDDDAPRSPPNHSQPRSACSRCSFLGKAAECRPQSTQRRTQACELCHLQRQRCSWSGNNASRRARGKRAKIEVEELYEGPASRIAARGFGGSEVLDRLDRLEQRLGALERYASRSTMALERMAAILVRNEQRERNVQGEGEMEGDEEEDQDGEGEEDEEEVEEAKKRDEIREGKKCAD</sequence>
<feature type="compositionally biased region" description="Low complexity" evidence="1">
    <location>
        <begin position="180"/>
        <end position="194"/>
    </location>
</feature>
<reference evidence="2" key="1">
    <citation type="submission" date="2022-08" db="EMBL/GenBank/DDBJ databases">
        <authorList>
            <consortium name="DOE Joint Genome Institute"/>
            <person name="Min B."/>
            <person name="Riley R."/>
            <person name="Sierra-Patev S."/>
            <person name="Naranjo-Ortiz M."/>
            <person name="Looney B."/>
            <person name="Konkel Z."/>
            <person name="Slot J.C."/>
            <person name="Sakamoto Y."/>
            <person name="Steenwyk J.L."/>
            <person name="Rokas A."/>
            <person name="Carro J."/>
            <person name="Camarero S."/>
            <person name="Ferreira P."/>
            <person name="Molpeceres G."/>
            <person name="Ruiz-Duenas F.J."/>
            <person name="Serrano A."/>
            <person name="Henrissat B."/>
            <person name="Drula E."/>
            <person name="Hughes K.W."/>
            <person name="Mata J.L."/>
            <person name="Ishikawa N.K."/>
            <person name="Vargas-Isla R."/>
            <person name="Ushijima S."/>
            <person name="Smith C.A."/>
            <person name="Ahrendt S."/>
            <person name="Andreopoulos W."/>
            <person name="He G."/>
            <person name="Labutti K."/>
            <person name="Lipzen A."/>
            <person name="Ng V."/>
            <person name="Sandor L."/>
            <person name="Barry K."/>
            <person name="Martinez A.T."/>
            <person name="Xiao Y."/>
            <person name="Gibbons J.G."/>
            <person name="Terashima K."/>
            <person name="Hibbett D.S."/>
            <person name="Grigoriev I.V."/>
        </authorList>
    </citation>
    <scope>NUCLEOTIDE SEQUENCE</scope>
    <source>
        <strain evidence="2">TFB7829</strain>
    </source>
</reference>
<evidence type="ECO:0000313" key="2">
    <source>
        <dbReference type="EMBL" id="KAJ3978359.1"/>
    </source>
</evidence>
<organism evidence="2 3">
    <name type="scientific">Lentinula detonsa</name>
    <dbReference type="NCBI Taxonomy" id="2804962"/>
    <lineage>
        <taxon>Eukaryota</taxon>
        <taxon>Fungi</taxon>
        <taxon>Dikarya</taxon>
        <taxon>Basidiomycota</taxon>
        <taxon>Agaricomycotina</taxon>
        <taxon>Agaricomycetes</taxon>
        <taxon>Agaricomycetidae</taxon>
        <taxon>Agaricales</taxon>
        <taxon>Marasmiineae</taxon>
        <taxon>Omphalotaceae</taxon>
        <taxon>Lentinula</taxon>
    </lineage>
</organism>
<feature type="compositionally biased region" description="Acidic residues" evidence="1">
    <location>
        <begin position="379"/>
        <end position="401"/>
    </location>
</feature>
<evidence type="ECO:0000256" key="1">
    <source>
        <dbReference type="SAM" id="MobiDB-lite"/>
    </source>
</evidence>
<dbReference type="EMBL" id="MU803340">
    <property type="protein sequence ID" value="KAJ3978359.1"/>
    <property type="molecule type" value="Genomic_DNA"/>
</dbReference>
<gene>
    <name evidence="2" type="ORF">F5890DRAFT_1601918</name>
</gene>
<feature type="compositionally biased region" description="Basic and acidic residues" evidence="1">
    <location>
        <begin position="75"/>
        <end position="158"/>
    </location>
</feature>
<feature type="compositionally biased region" description="Basic and acidic residues" evidence="1">
    <location>
        <begin position="53"/>
        <end position="62"/>
    </location>
</feature>
<comment type="caution">
    <text evidence="2">The sequence shown here is derived from an EMBL/GenBank/DDBJ whole genome shotgun (WGS) entry which is preliminary data.</text>
</comment>
<feature type="region of interest" description="Disordered" evidence="1">
    <location>
        <begin position="367"/>
        <end position="417"/>
    </location>
</feature>
<dbReference type="Proteomes" id="UP001163850">
    <property type="component" value="Unassembled WGS sequence"/>
</dbReference>
<feature type="region of interest" description="Disordered" evidence="1">
    <location>
        <begin position="40"/>
        <end position="62"/>
    </location>
</feature>
<name>A0AA38PMV8_9AGAR</name>